<evidence type="ECO:0000256" key="9">
    <source>
        <dbReference type="PIRSR" id="PIRSR005096-1"/>
    </source>
</evidence>
<protein>
    <recommendedName>
        <fullName evidence="5 8">Aldose 1-epimerase</fullName>
        <ecNumber evidence="4 8">5.1.3.3</ecNumber>
    </recommendedName>
</protein>
<dbReference type="SUPFAM" id="SSF74650">
    <property type="entry name" value="Galactose mutarotase-like"/>
    <property type="match status" value="1"/>
</dbReference>
<evidence type="ECO:0000256" key="2">
    <source>
        <dbReference type="ARBA" id="ARBA00005028"/>
    </source>
</evidence>
<dbReference type="InterPro" id="IPR018052">
    <property type="entry name" value="Ald1_epimerase_CS"/>
</dbReference>
<comment type="similarity">
    <text evidence="3 8">Belongs to the aldose epimerase family.</text>
</comment>
<dbReference type="GO" id="GO:0005737">
    <property type="term" value="C:cytoplasm"/>
    <property type="evidence" value="ECO:0007669"/>
    <property type="project" value="TreeGrafter"/>
</dbReference>
<name>A0A7X2S430_9BACI</name>
<dbReference type="PIRSF" id="PIRSF005096">
    <property type="entry name" value="GALM"/>
    <property type="match status" value="1"/>
</dbReference>
<dbReference type="InterPro" id="IPR011013">
    <property type="entry name" value="Gal_mutarotase_sf_dom"/>
</dbReference>
<dbReference type="AlphaFoldDB" id="A0A7X2S430"/>
<evidence type="ECO:0000256" key="7">
    <source>
        <dbReference type="ARBA" id="ARBA00023277"/>
    </source>
</evidence>
<dbReference type="EMBL" id="WMIB01000004">
    <property type="protein sequence ID" value="MTH53032.1"/>
    <property type="molecule type" value="Genomic_DNA"/>
</dbReference>
<dbReference type="Proteomes" id="UP000434639">
    <property type="component" value="Unassembled WGS sequence"/>
</dbReference>
<proteinExistence type="inferred from homology"/>
<evidence type="ECO:0000256" key="8">
    <source>
        <dbReference type="PIRNR" id="PIRNR005096"/>
    </source>
</evidence>
<evidence type="ECO:0000313" key="13">
    <source>
        <dbReference type="Proteomes" id="UP000434639"/>
    </source>
</evidence>
<reference evidence="12 13" key="1">
    <citation type="journal article" date="2017" name="Int. J. Syst. Evol. Microbiol.">
        <title>Bacillus mangrovi sp. nov., isolated from a sediment sample from a mangrove forest.</title>
        <authorList>
            <person name="Gupta V."/>
            <person name="Singh P.K."/>
            <person name="Korpole S."/>
            <person name="Tanuku N.R.S."/>
            <person name="Pinnaka A.K."/>
        </authorList>
    </citation>
    <scope>NUCLEOTIDE SEQUENCE [LARGE SCALE GENOMIC DNA]</scope>
    <source>
        <strain evidence="12 13">KCTC 33872</strain>
    </source>
</reference>
<comment type="catalytic activity">
    <reaction evidence="1 8">
        <text>alpha-D-glucose = beta-D-glucose</text>
        <dbReference type="Rhea" id="RHEA:10264"/>
        <dbReference type="ChEBI" id="CHEBI:15903"/>
        <dbReference type="ChEBI" id="CHEBI:17925"/>
        <dbReference type="EC" id="5.1.3.3"/>
    </reaction>
</comment>
<keyword evidence="13" id="KW-1185">Reference proteome</keyword>
<dbReference type="GO" id="GO:0033499">
    <property type="term" value="P:galactose catabolic process via UDP-galactose, Leloir pathway"/>
    <property type="evidence" value="ECO:0007669"/>
    <property type="project" value="TreeGrafter"/>
</dbReference>
<dbReference type="EC" id="5.1.3.3" evidence="4 8"/>
<evidence type="ECO:0000256" key="1">
    <source>
        <dbReference type="ARBA" id="ARBA00001614"/>
    </source>
</evidence>
<evidence type="ECO:0000256" key="5">
    <source>
        <dbReference type="ARBA" id="ARBA00014165"/>
    </source>
</evidence>
<dbReference type="Gene3D" id="2.70.98.10">
    <property type="match status" value="1"/>
</dbReference>
<organism evidence="12 13">
    <name type="scientific">Metabacillus mangrovi</name>
    <dbReference type="NCBI Taxonomy" id="1491830"/>
    <lineage>
        <taxon>Bacteria</taxon>
        <taxon>Bacillati</taxon>
        <taxon>Bacillota</taxon>
        <taxon>Bacilli</taxon>
        <taxon>Bacillales</taxon>
        <taxon>Bacillaceae</taxon>
        <taxon>Metabacillus</taxon>
    </lineage>
</organism>
<feature type="active site" description="Proton donor" evidence="9">
    <location>
        <position position="177"/>
    </location>
</feature>
<dbReference type="GO" id="GO:0030246">
    <property type="term" value="F:carbohydrate binding"/>
    <property type="evidence" value="ECO:0007669"/>
    <property type="project" value="InterPro"/>
</dbReference>
<dbReference type="NCBIfam" id="NF008277">
    <property type="entry name" value="PRK11055.1"/>
    <property type="match status" value="1"/>
</dbReference>
<feature type="binding site" evidence="11">
    <location>
        <begin position="177"/>
        <end position="179"/>
    </location>
    <ligand>
        <name>beta-D-galactose</name>
        <dbReference type="ChEBI" id="CHEBI:27667"/>
    </ligand>
</feature>
<sequence>MIAAKTEFGTIDGRTVYAYTLKNSKGMEVTAVEYGCAITKILAPDRNGKLENVVLGCDSLEDYRNKVPYFGAVVGRVAGRIRSGDLPVGAEAFKVTANQEGHHLHGGESGFTHKIWGSRPLEDQNGVEFTYHSPDGEEGFPGNLEVKVTYILSEENELTLSYSGESDQDTVLNMTNHTYFNLSGNVKEDIGEHELTVPSAHYLELDSDSLPTGNKRRTEGTVFDFRKGRKLGEGFRSEDEQIAIAGGGYDHPFLLDEGREMVLYHEKSGRLLHAETDQPSVILYSSNAMGEDIVLQEGIKARKHCAVCLETQHPPDAVHHEGFPSVLLKKGETYHAYAKWKFTSK</sequence>
<dbReference type="InterPro" id="IPR008183">
    <property type="entry name" value="Aldose_1/G6P_1-epimerase"/>
</dbReference>
<dbReference type="InterPro" id="IPR015443">
    <property type="entry name" value="Aldose_1-epimerase"/>
</dbReference>
<dbReference type="Pfam" id="PF01263">
    <property type="entry name" value="Aldose_epim"/>
    <property type="match status" value="1"/>
</dbReference>
<comment type="caution">
    <text evidence="12">The sequence shown here is derived from an EMBL/GenBank/DDBJ whole genome shotgun (WGS) entry which is preliminary data.</text>
</comment>
<dbReference type="PROSITE" id="PS00545">
    <property type="entry name" value="ALDOSE_1_EPIMERASE"/>
    <property type="match status" value="1"/>
</dbReference>
<accession>A0A7X2S430</accession>
<dbReference type="PANTHER" id="PTHR10091:SF0">
    <property type="entry name" value="GALACTOSE MUTAROTASE"/>
    <property type="match status" value="1"/>
</dbReference>
<evidence type="ECO:0000256" key="6">
    <source>
        <dbReference type="ARBA" id="ARBA00023235"/>
    </source>
</evidence>
<evidence type="ECO:0000256" key="11">
    <source>
        <dbReference type="PIRSR" id="PIRSR005096-3"/>
    </source>
</evidence>
<gene>
    <name evidence="12" type="ORF">GKZ89_06375</name>
</gene>
<comment type="pathway">
    <text evidence="2 8">Carbohydrate metabolism; hexose metabolism.</text>
</comment>
<dbReference type="InterPro" id="IPR014718">
    <property type="entry name" value="GH-type_carb-bd"/>
</dbReference>
<evidence type="ECO:0000256" key="4">
    <source>
        <dbReference type="ARBA" id="ARBA00013185"/>
    </source>
</evidence>
<dbReference type="OrthoDB" id="9779408at2"/>
<dbReference type="RefSeq" id="WP_155111570.1">
    <property type="nucleotide sequence ID" value="NZ_WMIB01000004.1"/>
</dbReference>
<evidence type="ECO:0000256" key="10">
    <source>
        <dbReference type="PIRSR" id="PIRSR005096-2"/>
    </source>
</evidence>
<dbReference type="CDD" id="cd09019">
    <property type="entry name" value="galactose_mutarotase_like"/>
    <property type="match status" value="1"/>
</dbReference>
<dbReference type="UniPathway" id="UPA00242"/>
<dbReference type="GO" id="GO:0006006">
    <property type="term" value="P:glucose metabolic process"/>
    <property type="evidence" value="ECO:0007669"/>
    <property type="project" value="TreeGrafter"/>
</dbReference>
<feature type="active site" description="Proton acceptor" evidence="9">
    <location>
        <position position="310"/>
    </location>
</feature>
<keyword evidence="7 8" id="KW-0119">Carbohydrate metabolism</keyword>
<dbReference type="GO" id="GO:0004034">
    <property type="term" value="F:aldose 1-epimerase activity"/>
    <property type="evidence" value="ECO:0007669"/>
    <property type="project" value="UniProtKB-EC"/>
</dbReference>
<feature type="binding site" evidence="10">
    <location>
        <position position="250"/>
    </location>
    <ligand>
        <name>beta-D-galactose</name>
        <dbReference type="ChEBI" id="CHEBI:27667"/>
    </ligand>
</feature>
<dbReference type="PANTHER" id="PTHR10091">
    <property type="entry name" value="ALDOSE-1-EPIMERASE"/>
    <property type="match status" value="1"/>
</dbReference>
<evidence type="ECO:0000313" key="12">
    <source>
        <dbReference type="EMBL" id="MTH53032.1"/>
    </source>
</evidence>
<dbReference type="InterPro" id="IPR047215">
    <property type="entry name" value="Galactose_mutarotase-like"/>
</dbReference>
<evidence type="ECO:0000256" key="3">
    <source>
        <dbReference type="ARBA" id="ARBA00006206"/>
    </source>
</evidence>
<keyword evidence="6 8" id="KW-0413">Isomerase</keyword>